<gene>
    <name evidence="1" type="ORF">GQX73_g5093</name>
</gene>
<evidence type="ECO:0000313" key="2">
    <source>
        <dbReference type="Proteomes" id="UP000481858"/>
    </source>
</evidence>
<protein>
    <submittedName>
        <fullName evidence="1">Uncharacterized protein</fullName>
    </submittedName>
</protein>
<accession>A0A7C8IT71</accession>
<dbReference type="Proteomes" id="UP000481858">
    <property type="component" value="Unassembled WGS sequence"/>
</dbReference>
<dbReference type="OrthoDB" id="4621801at2759"/>
<organism evidence="1 2">
    <name type="scientific">Xylaria multiplex</name>
    <dbReference type="NCBI Taxonomy" id="323545"/>
    <lineage>
        <taxon>Eukaryota</taxon>
        <taxon>Fungi</taxon>
        <taxon>Dikarya</taxon>
        <taxon>Ascomycota</taxon>
        <taxon>Pezizomycotina</taxon>
        <taxon>Sordariomycetes</taxon>
        <taxon>Xylariomycetidae</taxon>
        <taxon>Xylariales</taxon>
        <taxon>Xylariaceae</taxon>
        <taxon>Xylaria</taxon>
    </lineage>
</organism>
<sequence>MPTTSTPKPPSVAHLTKCLRLPGEAETEALLSTDQIREAFRVYRNRCLVSGRFKAAQLPDWKDVDAYTYELRLSSEFRRWAREAKARSSAQAKTAATVCPGPYLAKLCRSKPYVLMPHVAMFVLGVDKFLQSPEGCGFDASRDDGKGSLSRRESQFDRYARIMKILQFLVARDVG</sequence>
<dbReference type="EMBL" id="WUBL01000050">
    <property type="protein sequence ID" value="KAF2968465.1"/>
    <property type="molecule type" value="Genomic_DNA"/>
</dbReference>
<proteinExistence type="predicted"/>
<comment type="caution">
    <text evidence="1">The sequence shown here is derived from an EMBL/GenBank/DDBJ whole genome shotgun (WGS) entry which is preliminary data.</text>
</comment>
<evidence type="ECO:0000313" key="1">
    <source>
        <dbReference type="EMBL" id="KAF2968465.1"/>
    </source>
</evidence>
<dbReference type="AlphaFoldDB" id="A0A7C8IT71"/>
<reference evidence="1 2" key="1">
    <citation type="submission" date="2019-12" db="EMBL/GenBank/DDBJ databases">
        <title>Draft genome sequence of the ascomycete Xylaria multiplex DSM 110363.</title>
        <authorList>
            <person name="Buettner E."/>
            <person name="Kellner H."/>
        </authorList>
    </citation>
    <scope>NUCLEOTIDE SEQUENCE [LARGE SCALE GENOMIC DNA]</scope>
    <source>
        <strain evidence="1 2">DSM 110363</strain>
    </source>
</reference>
<dbReference type="InParanoid" id="A0A7C8IT71"/>
<keyword evidence="2" id="KW-1185">Reference proteome</keyword>
<name>A0A7C8IT71_9PEZI</name>